<feature type="transmembrane region" description="Helical" evidence="4">
    <location>
        <begin position="16"/>
        <end position="36"/>
    </location>
</feature>
<gene>
    <name evidence="6" type="ORF">R1CP_06030</name>
</gene>
<dbReference type="PANTHER" id="PTHR24421">
    <property type="entry name" value="NITRATE/NITRITE SENSOR PROTEIN NARX-RELATED"/>
    <property type="match status" value="1"/>
</dbReference>
<feature type="transmembrane region" description="Helical" evidence="4">
    <location>
        <begin position="121"/>
        <end position="144"/>
    </location>
</feature>
<dbReference type="Proteomes" id="UP000186108">
    <property type="component" value="Chromosome"/>
</dbReference>
<dbReference type="Gene3D" id="1.20.5.1930">
    <property type="match status" value="1"/>
</dbReference>
<name>A0A1B1K004_RHOOP</name>
<evidence type="ECO:0000259" key="5">
    <source>
        <dbReference type="Pfam" id="PF07730"/>
    </source>
</evidence>
<sequence length="374" mass="40120">MTAVTTPDGPVVTRRWGRFGFIFAAAWTVFLFQPFLDGWAARDQVRGWIGMIATLAFAVTYLAMFLWSHTRRAHNEFRPPLNQAVPLVVALFGFAAVMVVAVGSSGLSAAVFLAVSAVMLFPAWLGGITALTVAVLVEVISTVMDWGSGTGLSLGVCAAAFAMFGVTKLINRNIELVREREASERLAVQEERTRMARDLHDILGHSLTVITVKAELVGRLLDIDIDRARTEVADLERLSRDALADVRQAVQGIRGLSLPVEIARAGEALRSAGIEAELPNSTESVPTGLRELFAWTVREGVTNVVRHSGATHCSVTVGEREVTVVDDGAGCAESVHGNGLVGLRERAAAAGARVVITHPRPGGFSLHVLKEEVP</sequence>
<dbReference type="GO" id="GO:0000155">
    <property type="term" value="F:phosphorelay sensor kinase activity"/>
    <property type="evidence" value="ECO:0007669"/>
    <property type="project" value="InterPro"/>
</dbReference>
<dbReference type="GO" id="GO:0016020">
    <property type="term" value="C:membrane"/>
    <property type="evidence" value="ECO:0007669"/>
    <property type="project" value="InterPro"/>
</dbReference>
<dbReference type="PATRIC" id="fig|37919.13.peg.1227"/>
<evidence type="ECO:0000313" key="7">
    <source>
        <dbReference type="Proteomes" id="UP000186108"/>
    </source>
</evidence>
<feature type="domain" description="Signal transduction histidine kinase subgroup 3 dimerisation and phosphoacceptor" evidence="5">
    <location>
        <begin position="191"/>
        <end position="254"/>
    </location>
</feature>
<dbReference type="AlphaFoldDB" id="A0A1B1K004"/>
<accession>A0A1B1K004</accession>
<dbReference type="GO" id="GO:0046983">
    <property type="term" value="F:protein dimerization activity"/>
    <property type="evidence" value="ECO:0007669"/>
    <property type="project" value="InterPro"/>
</dbReference>
<organism evidence="6 7">
    <name type="scientific">Rhodococcus opacus</name>
    <name type="common">Nocardia opaca</name>
    <dbReference type="NCBI Taxonomy" id="37919"/>
    <lineage>
        <taxon>Bacteria</taxon>
        <taxon>Bacillati</taxon>
        <taxon>Actinomycetota</taxon>
        <taxon>Actinomycetes</taxon>
        <taxon>Mycobacteriales</taxon>
        <taxon>Nocardiaceae</taxon>
        <taxon>Rhodococcus</taxon>
    </lineage>
</organism>
<evidence type="ECO:0000256" key="1">
    <source>
        <dbReference type="ARBA" id="ARBA00022679"/>
    </source>
</evidence>
<proteinExistence type="predicted"/>
<evidence type="ECO:0000256" key="2">
    <source>
        <dbReference type="ARBA" id="ARBA00022777"/>
    </source>
</evidence>
<evidence type="ECO:0000256" key="4">
    <source>
        <dbReference type="SAM" id="Phobius"/>
    </source>
</evidence>
<evidence type="ECO:0000256" key="3">
    <source>
        <dbReference type="ARBA" id="ARBA00023012"/>
    </source>
</evidence>
<feature type="transmembrane region" description="Helical" evidence="4">
    <location>
        <begin position="87"/>
        <end position="114"/>
    </location>
</feature>
<reference evidence="6 7" key="1">
    <citation type="submission" date="2014-07" db="EMBL/GenBank/DDBJ databases">
        <authorList>
            <person name="Zhang J.E."/>
            <person name="Yang H."/>
            <person name="Guo J."/>
            <person name="Deng Z."/>
            <person name="Luo H."/>
            <person name="Luo M."/>
            <person name="Zhao B."/>
        </authorList>
    </citation>
    <scope>NUCLEOTIDE SEQUENCE [LARGE SCALE GENOMIC DNA]</scope>
    <source>
        <strain evidence="6 7">1CP</strain>
    </source>
</reference>
<dbReference type="PANTHER" id="PTHR24421:SF63">
    <property type="entry name" value="SENSOR HISTIDINE KINASE DESK"/>
    <property type="match status" value="1"/>
</dbReference>
<dbReference type="InterPro" id="IPR036890">
    <property type="entry name" value="HATPase_C_sf"/>
</dbReference>
<keyword evidence="4" id="KW-1133">Transmembrane helix</keyword>
<feature type="transmembrane region" description="Helical" evidence="4">
    <location>
        <begin position="48"/>
        <end position="67"/>
    </location>
</feature>
<evidence type="ECO:0000313" key="6">
    <source>
        <dbReference type="EMBL" id="ANS25932.1"/>
    </source>
</evidence>
<keyword evidence="4" id="KW-0812">Transmembrane</keyword>
<dbReference type="Pfam" id="PF07730">
    <property type="entry name" value="HisKA_3"/>
    <property type="match status" value="1"/>
</dbReference>
<dbReference type="InterPro" id="IPR011712">
    <property type="entry name" value="Sig_transdc_His_kin_sub3_dim/P"/>
</dbReference>
<dbReference type="Gene3D" id="3.30.565.10">
    <property type="entry name" value="Histidine kinase-like ATPase, C-terminal domain"/>
    <property type="match status" value="1"/>
</dbReference>
<keyword evidence="1" id="KW-0808">Transferase</keyword>
<dbReference type="EMBL" id="CP009111">
    <property type="protein sequence ID" value="ANS25932.1"/>
    <property type="molecule type" value="Genomic_DNA"/>
</dbReference>
<dbReference type="SUPFAM" id="SSF55874">
    <property type="entry name" value="ATPase domain of HSP90 chaperone/DNA topoisomerase II/histidine kinase"/>
    <property type="match status" value="1"/>
</dbReference>
<keyword evidence="3" id="KW-0902">Two-component regulatory system</keyword>
<protein>
    <submittedName>
        <fullName evidence="6">Two-component histidine kinase</fullName>
    </submittedName>
</protein>
<keyword evidence="2 6" id="KW-0418">Kinase</keyword>
<feature type="transmembrane region" description="Helical" evidence="4">
    <location>
        <begin position="150"/>
        <end position="170"/>
    </location>
</feature>
<keyword evidence="4" id="KW-0472">Membrane</keyword>
<dbReference type="InterPro" id="IPR050482">
    <property type="entry name" value="Sensor_HK_TwoCompSys"/>
</dbReference>